<feature type="region of interest" description="Disordered" evidence="1">
    <location>
        <begin position="1"/>
        <end position="59"/>
    </location>
</feature>
<dbReference type="EMBL" id="FN654475">
    <property type="protein sequence ID" value="CBY34105.1"/>
    <property type="molecule type" value="Genomic_DNA"/>
</dbReference>
<sequence>MHADEVNKEALKPSQDQKKGDSEDRDDISTPNKKASKRRERGGQRDRRKKQNAARFPKK</sequence>
<feature type="non-terminal residue" evidence="2">
    <location>
        <position position="59"/>
    </location>
</feature>
<proteinExistence type="predicted"/>
<name>E4YF18_OIKDI</name>
<organism evidence="2">
    <name type="scientific">Oikopleura dioica</name>
    <name type="common">Tunicate</name>
    <dbReference type="NCBI Taxonomy" id="34765"/>
    <lineage>
        <taxon>Eukaryota</taxon>
        <taxon>Metazoa</taxon>
        <taxon>Chordata</taxon>
        <taxon>Tunicata</taxon>
        <taxon>Appendicularia</taxon>
        <taxon>Copelata</taxon>
        <taxon>Oikopleuridae</taxon>
        <taxon>Oikopleura</taxon>
    </lineage>
</organism>
<gene>
    <name evidence="2" type="ORF">GSOID_T00024101001</name>
</gene>
<dbReference type="AlphaFoldDB" id="E4YF18"/>
<feature type="compositionally biased region" description="Basic residues" evidence="1">
    <location>
        <begin position="34"/>
        <end position="59"/>
    </location>
</feature>
<reference evidence="2" key="1">
    <citation type="journal article" date="2010" name="Science">
        <title>Plasticity of animal genome architecture unmasked by rapid evolution of a pelagic tunicate.</title>
        <authorList>
            <person name="Denoeud F."/>
            <person name="Henriet S."/>
            <person name="Mungpakdee S."/>
            <person name="Aury J.M."/>
            <person name="Da Silva C."/>
            <person name="Brinkmann H."/>
            <person name="Mikhaleva J."/>
            <person name="Olsen L.C."/>
            <person name="Jubin C."/>
            <person name="Canestro C."/>
            <person name="Bouquet J.M."/>
            <person name="Danks G."/>
            <person name="Poulain J."/>
            <person name="Campsteijn C."/>
            <person name="Adamski M."/>
            <person name="Cross I."/>
            <person name="Yadetie F."/>
            <person name="Muffato M."/>
            <person name="Louis A."/>
            <person name="Butcher S."/>
            <person name="Tsagkogeorga G."/>
            <person name="Konrad A."/>
            <person name="Singh S."/>
            <person name="Jensen M.F."/>
            <person name="Cong E.H."/>
            <person name="Eikeseth-Otteraa H."/>
            <person name="Noel B."/>
            <person name="Anthouard V."/>
            <person name="Porcel B.M."/>
            <person name="Kachouri-Lafond R."/>
            <person name="Nishino A."/>
            <person name="Ugolini M."/>
            <person name="Chourrout P."/>
            <person name="Nishida H."/>
            <person name="Aasland R."/>
            <person name="Huzurbazar S."/>
            <person name="Westhof E."/>
            <person name="Delsuc F."/>
            <person name="Lehrach H."/>
            <person name="Reinhardt R."/>
            <person name="Weissenbach J."/>
            <person name="Roy S.W."/>
            <person name="Artiguenave F."/>
            <person name="Postlethwait J.H."/>
            <person name="Manak J.R."/>
            <person name="Thompson E.M."/>
            <person name="Jaillon O."/>
            <person name="Du Pasquier L."/>
            <person name="Boudinot P."/>
            <person name="Liberles D.A."/>
            <person name="Volff J.N."/>
            <person name="Philippe H."/>
            <person name="Lenhard B."/>
            <person name="Roest Crollius H."/>
            <person name="Wincker P."/>
            <person name="Chourrout D."/>
        </authorList>
    </citation>
    <scope>NUCLEOTIDE SEQUENCE [LARGE SCALE GENOMIC DNA]</scope>
</reference>
<evidence type="ECO:0000256" key="1">
    <source>
        <dbReference type="SAM" id="MobiDB-lite"/>
    </source>
</evidence>
<dbReference type="Proteomes" id="UP000011014">
    <property type="component" value="Unassembled WGS sequence"/>
</dbReference>
<protein>
    <submittedName>
        <fullName evidence="2">Uncharacterized protein</fullName>
    </submittedName>
</protein>
<feature type="compositionally biased region" description="Basic and acidic residues" evidence="1">
    <location>
        <begin position="1"/>
        <end position="22"/>
    </location>
</feature>
<evidence type="ECO:0000313" key="2">
    <source>
        <dbReference type="EMBL" id="CBY34105.1"/>
    </source>
</evidence>
<accession>E4YF18</accession>